<dbReference type="Gene3D" id="2.40.50.140">
    <property type="entry name" value="Nucleic acid-binding proteins"/>
    <property type="match status" value="1"/>
</dbReference>
<dbReference type="PROSITE" id="PS50158">
    <property type="entry name" value="ZF_CCHC"/>
    <property type="match status" value="1"/>
</dbReference>
<dbReference type="InterPro" id="IPR036875">
    <property type="entry name" value="Znf_CCHC_sf"/>
</dbReference>
<evidence type="ECO:0000259" key="18">
    <source>
        <dbReference type="PROSITE" id="PS50158"/>
    </source>
</evidence>
<dbReference type="PANTHER" id="PTHR46109:SF2">
    <property type="entry name" value="PROTEIN LIN-28 HOMOLOG A"/>
    <property type="match status" value="1"/>
</dbReference>
<feature type="region of interest" description="Disordered" evidence="17">
    <location>
        <begin position="38"/>
        <end position="59"/>
    </location>
</feature>
<name>A0A2Y9SAP1_PHYMC</name>
<dbReference type="GO" id="GO:0003729">
    <property type="term" value="F:mRNA binding"/>
    <property type="evidence" value="ECO:0007669"/>
    <property type="project" value="TreeGrafter"/>
</dbReference>
<dbReference type="RefSeq" id="XP_023973380.1">
    <property type="nucleotide sequence ID" value="XM_024117612.2"/>
</dbReference>
<evidence type="ECO:0000256" key="7">
    <source>
        <dbReference type="ARBA" id="ARBA00022723"/>
    </source>
</evidence>
<comment type="subcellular location">
    <subcellularLocation>
        <location evidence="1">Cytoplasm</location>
        <location evidence="1">P-body</location>
    </subcellularLocation>
    <subcellularLocation>
        <location evidence="2">Cytoplasm</location>
        <location evidence="2">Stress granule</location>
    </subcellularLocation>
    <subcellularLocation>
        <location evidence="4">Nucleus</location>
        <location evidence="4">Nucleolus</location>
    </subcellularLocation>
    <subcellularLocation>
        <location evidence="3">Rough endoplasmic reticulum</location>
    </subcellularLocation>
</comment>
<evidence type="ECO:0000256" key="1">
    <source>
        <dbReference type="ARBA" id="ARBA00004201"/>
    </source>
</evidence>
<feature type="domain" description="CCHC-type" evidence="18">
    <location>
        <begin position="239"/>
        <end position="254"/>
    </location>
</feature>
<dbReference type="FunFam" id="4.10.60.10:FF:000007">
    <property type="entry name" value="Protein lin-28 homolog A"/>
    <property type="match status" value="1"/>
</dbReference>
<dbReference type="FunFam" id="2.40.50.140:FF:000087">
    <property type="entry name" value="Protein lin-28 homolog B"/>
    <property type="match status" value="1"/>
</dbReference>
<evidence type="ECO:0000259" key="19">
    <source>
        <dbReference type="PROSITE" id="PS51857"/>
    </source>
</evidence>
<evidence type="ECO:0000256" key="13">
    <source>
        <dbReference type="ARBA" id="ARBA00023158"/>
    </source>
</evidence>
<dbReference type="InterPro" id="IPR051373">
    <property type="entry name" value="Lin-28_RNA-binding"/>
</dbReference>
<dbReference type="InterPro" id="IPR001878">
    <property type="entry name" value="Znf_CCHC"/>
</dbReference>
<dbReference type="GO" id="GO:0031054">
    <property type="term" value="P:pre-miRNA processing"/>
    <property type="evidence" value="ECO:0007669"/>
    <property type="project" value="TreeGrafter"/>
</dbReference>
<dbReference type="Pfam" id="PF21890">
    <property type="entry name" value="Lin-28A-like_zf-CCHC_2"/>
    <property type="match status" value="1"/>
</dbReference>
<dbReference type="InterPro" id="IPR011129">
    <property type="entry name" value="CSD"/>
</dbReference>
<dbReference type="PANTHER" id="PTHR46109">
    <property type="entry name" value="PROTEIN LIN-28"/>
    <property type="match status" value="1"/>
</dbReference>
<evidence type="ECO:0000256" key="6">
    <source>
        <dbReference type="ARBA" id="ARBA00022490"/>
    </source>
</evidence>
<dbReference type="Pfam" id="PF00098">
    <property type="entry name" value="zf-CCHC"/>
    <property type="match status" value="1"/>
</dbReference>
<feature type="compositionally biased region" description="Gly residues" evidence="17">
    <location>
        <begin position="89"/>
        <end position="98"/>
    </location>
</feature>
<dbReference type="GO" id="GO:0000932">
    <property type="term" value="C:P-body"/>
    <property type="evidence" value="ECO:0007669"/>
    <property type="project" value="UniProtKB-SubCell"/>
</dbReference>
<feature type="domain" description="CSD" evidence="19">
    <location>
        <begin position="140"/>
        <end position="212"/>
    </location>
</feature>
<evidence type="ECO:0000256" key="3">
    <source>
        <dbReference type="ARBA" id="ARBA00004427"/>
    </source>
</evidence>
<dbReference type="GO" id="GO:0005791">
    <property type="term" value="C:rough endoplasmic reticulum"/>
    <property type="evidence" value="ECO:0007669"/>
    <property type="project" value="UniProtKB-SubCell"/>
</dbReference>
<proteinExistence type="inferred from homology"/>
<dbReference type="OrthoDB" id="422005at2759"/>
<dbReference type="GeneID" id="112062638"/>
<dbReference type="InterPro" id="IPR054081">
    <property type="entry name" value="Lin-28A-like_Znf-CCHC_2"/>
</dbReference>
<evidence type="ECO:0000256" key="9">
    <source>
        <dbReference type="ARBA" id="ARBA00022771"/>
    </source>
</evidence>
<keyword evidence="11" id="KW-0862">Zinc</keyword>
<feature type="region of interest" description="Disordered" evidence="17">
    <location>
        <begin position="286"/>
        <end position="310"/>
    </location>
</feature>
<dbReference type="GO" id="GO:0010494">
    <property type="term" value="C:cytoplasmic stress granule"/>
    <property type="evidence" value="ECO:0007669"/>
    <property type="project" value="UniProtKB-SubCell"/>
</dbReference>
<sequence length="310" mass="33163">MRVRSPSGELTGPRAVPADSTLSVALLEARIGCCWPDSETTAPGVPEDPPPPDTSQTLCFTGIDAAEPARHLLKNAEQGDDGNVAPETEGGGRGGDAGRMGASAGHASSPRPPGPLACLHAPEEAQEDAARAAEEPQLLHGAGICKWFNVRMGFGFLSMTARAGVALDPPVDVFVHQSKLHMEGFRSLKEGEAVEFTFKKSAKGLESIRVTGPGGVFCIGSERRPKGKNMQKRRSKGDRCYNCGGLDHHAKECKLPPQRKKCHFCQSIYDMVASCLLKAQQAPSSQGKPAYFQEEEEEIHSPARLPEAQN</sequence>
<evidence type="ECO:0000256" key="14">
    <source>
        <dbReference type="ARBA" id="ARBA00023242"/>
    </source>
</evidence>
<dbReference type="GO" id="GO:0010587">
    <property type="term" value="P:miRNA catabolic process"/>
    <property type="evidence" value="ECO:0007669"/>
    <property type="project" value="UniProtKB-ARBA"/>
</dbReference>
<reference evidence="21" key="1">
    <citation type="submission" date="2025-08" db="UniProtKB">
        <authorList>
            <consortium name="RefSeq"/>
        </authorList>
    </citation>
    <scope>IDENTIFICATION</scope>
    <source>
        <tissue evidence="21">Muscle</tissue>
    </source>
</reference>
<keyword evidence="14" id="KW-0539">Nucleus</keyword>
<keyword evidence="20" id="KW-1185">Reference proteome</keyword>
<organism evidence="20 21">
    <name type="scientific">Physeter macrocephalus</name>
    <name type="common">Sperm whale</name>
    <name type="synonym">Physeter catodon</name>
    <dbReference type="NCBI Taxonomy" id="9755"/>
    <lineage>
        <taxon>Eukaryota</taxon>
        <taxon>Metazoa</taxon>
        <taxon>Chordata</taxon>
        <taxon>Craniata</taxon>
        <taxon>Vertebrata</taxon>
        <taxon>Euteleostomi</taxon>
        <taxon>Mammalia</taxon>
        <taxon>Eutheria</taxon>
        <taxon>Laurasiatheria</taxon>
        <taxon>Artiodactyla</taxon>
        <taxon>Whippomorpha</taxon>
        <taxon>Cetacea</taxon>
        <taxon>Odontoceti</taxon>
        <taxon>Physeteridae</taxon>
        <taxon>Physeter</taxon>
    </lineage>
</organism>
<dbReference type="PRINTS" id="PR00050">
    <property type="entry name" value="COLDSHOCK"/>
</dbReference>
<dbReference type="SUPFAM" id="SSF57756">
    <property type="entry name" value="Retrovirus zinc finger-like domains"/>
    <property type="match status" value="1"/>
</dbReference>
<dbReference type="GO" id="GO:0005730">
    <property type="term" value="C:nucleolus"/>
    <property type="evidence" value="ECO:0007669"/>
    <property type="project" value="UniProtKB-SubCell"/>
</dbReference>
<feature type="region of interest" description="Disordered" evidence="17">
    <location>
        <begin position="75"/>
        <end position="132"/>
    </location>
</feature>
<dbReference type="STRING" id="9755.ENSPCTP00005012251"/>
<gene>
    <name evidence="21" type="primary">LOC112062638</name>
</gene>
<evidence type="ECO:0000256" key="15">
    <source>
        <dbReference type="ARBA" id="ARBA00041056"/>
    </source>
</evidence>
<dbReference type="GO" id="GO:0010608">
    <property type="term" value="P:post-transcriptional regulation of gene expression"/>
    <property type="evidence" value="ECO:0007669"/>
    <property type="project" value="UniProtKB-ARBA"/>
</dbReference>
<evidence type="ECO:0000256" key="8">
    <source>
        <dbReference type="ARBA" id="ARBA00022737"/>
    </source>
</evidence>
<dbReference type="SUPFAM" id="SSF50249">
    <property type="entry name" value="Nucleic acid-binding proteins"/>
    <property type="match status" value="1"/>
</dbReference>
<dbReference type="KEGG" id="pcad:112062638"/>
<dbReference type="SMART" id="SM00357">
    <property type="entry name" value="CSP"/>
    <property type="match status" value="1"/>
</dbReference>
<accession>A0A2Y9SAP1</accession>
<keyword evidence="10" id="KW-0256">Endoplasmic reticulum</keyword>
<dbReference type="Gene3D" id="4.10.60.10">
    <property type="entry name" value="Zinc finger, CCHC-type"/>
    <property type="match status" value="1"/>
</dbReference>
<dbReference type="PROSITE" id="PS51857">
    <property type="entry name" value="CSD_2"/>
    <property type="match status" value="1"/>
</dbReference>
<evidence type="ECO:0000256" key="4">
    <source>
        <dbReference type="ARBA" id="ARBA00004604"/>
    </source>
</evidence>
<evidence type="ECO:0000256" key="17">
    <source>
        <dbReference type="SAM" id="MobiDB-lite"/>
    </source>
</evidence>
<evidence type="ECO:0000313" key="20">
    <source>
        <dbReference type="Proteomes" id="UP000248484"/>
    </source>
</evidence>
<dbReference type="InParanoid" id="A0A2Y9SAP1"/>
<dbReference type="InterPro" id="IPR012340">
    <property type="entry name" value="NA-bd_OB-fold"/>
</dbReference>
<dbReference type="GO" id="GO:0008270">
    <property type="term" value="F:zinc ion binding"/>
    <property type="evidence" value="ECO:0007669"/>
    <property type="project" value="UniProtKB-KW"/>
</dbReference>
<dbReference type="CDD" id="cd04458">
    <property type="entry name" value="CSP_CDS"/>
    <property type="match status" value="1"/>
</dbReference>
<dbReference type="GO" id="GO:0060964">
    <property type="term" value="P:regulation of miRNA-mediated gene silencing"/>
    <property type="evidence" value="ECO:0007669"/>
    <property type="project" value="UniProtKB-ARBA"/>
</dbReference>
<evidence type="ECO:0000256" key="5">
    <source>
        <dbReference type="ARBA" id="ARBA00008840"/>
    </source>
</evidence>
<evidence type="ECO:0000256" key="10">
    <source>
        <dbReference type="ARBA" id="ARBA00022824"/>
    </source>
</evidence>
<keyword evidence="8" id="KW-0677">Repeat</keyword>
<keyword evidence="6" id="KW-0963">Cytoplasm</keyword>
<dbReference type="AlphaFoldDB" id="A0A2Y9SAP1"/>
<protein>
    <recommendedName>
        <fullName evidence="15">Protein lin-28 homolog A</fullName>
    </recommendedName>
</protein>
<evidence type="ECO:0000256" key="11">
    <source>
        <dbReference type="ARBA" id="ARBA00022833"/>
    </source>
</evidence>
<dbReference type="Proteomes" id="UP000248484">
    <property type="component" value="Chromosome 17"/>
</dbReference>
<evidence type="ECO:0000256" key="16">
    <source>
        <dbReference type="PROSITE-ProRule" id="PRU00047"/>
    </source>
</evidence>
<dbReference type="InterPro" id="IPR002059">
    <property type="entry name" value="CSP_DNA-bd"/>
</dbReference>
<evidence type="ECO:0000256" key="12">
    <source>
        <dbReference type="ARBA" id="ARBA00022884"/>
    </source>
</evidence>
<evidence type="ECO:0000313" key="21">
    <source>
        <dbReference type="RefSeq" id="XP_023973380.1"/>
    </source>
</evidence>
<keyword evidence="12" id="KW-0694">RNA-binding</keyword>
<dbReference type="Pfam" id="PF00313">
    <property type="entry name" value="CSD"/>
    <property type="match status" value="1"/>
</dbReference>
<comment type="similarity">
    <text evidence="5">Belongs to the lin-28 family.</text>
</comment>
<keyword evidence="13" id="KW-0943">RNA-mediated gene silencing</keyword>
<keyword evidence="7" id="KW-0479">Metal-binding</keyword>
<evidence type="ECO:0000256" key="2">
    <source>
        <dbReference type="ARBA" id="ARBA00004210"/>
    </source>
</evidence>
<keyword evidence="9 16" id="KW-0863">Zinc-finger</keyword>